<gene>
    <name evidence="2" type="ORF">BLL52_2234</name>
</gene>
<accession>A0A1Q8YD83</accession>
<organism evidence="2 3">
    <name type="scientific">Rhodoferax antarcticus ANT.BR</name>
    <dbReference type="NCBI Taxonomy" id="1111071"/>
    <lineage>
        <taxon>Bacteria</taxon>
        <taxon>Pseudomonadati</taxon>
        <taxon>Pseudomonadota</taxon>
        <taxon>Betaproteobacteria</taxon>
        <taxon>Burkholderiales</taxon>
        <taxon>Comamonadaceae</taxon>
        <taxon>Rhodoferax</taxon>
    </lineage>
</organism>
<keyword evidence="1" id="KW-1133">Transmembrane helix</keyword>
<protein>
    <submittedName>
        <fullName evidence="2">Uncharacterized protein</fullName>
    </submittedName>
</protein>
<dbReference type="Proteomes" id="UP000185911">
    <property type="component" value="Unassembled WGS sequence"/>
</dbReference>
<sequence length="50" mass="5511">MPGGFARRQGSVGVLARKTLQIQELLALILKGLEAILVLILLNTPIRCRR</sequence>
<keyword evidence="1" id="KW-0472">Membrane</keyword>
<keyword evidence="1" id="KW-0812">Transmembrane</keyword>
<evidence type="ECO:0000313" key="2">
    <source>
        <dbReference type="EMBL" id="OLP06004.1"/>
    </source>
</evidence>
<dbReference type="AlphaFoldDB" id="A0A1Q8YD83"/>
<evidence type="ECO:0000313" key="3">
    <source>
        <dbReference type="Proteomes" id="UP000185911"/>
    </source>
</evidence>
<feature type="transmembrane region" description="Helical" evidence="1">
    <location>
        <begin position="20"/>
        <end position="42"/>
    </location>
</feature>
<evidence type="ECO:0000256" key="1">
    <source>
        <dbReference type="SAM" id="Phobius"/>
    </source>
</evidence>
<keyword evidence="3" id="KW-1185">Reference proteome</keyword>
<proteinExistence type="predicted"/>
<dbReference type="EMBL" id="MSYM01000013">
    <property type="protein sequence ID" value="OLP06004.1"/>
    <property type="molecule type" value="Genomic_DNA"/>
</dbReference>
<reference evidence="2 3" key="1">
    <citation type="submission" date="2017-01" db="EMBL/GenBank/DDBJ databases">
        <title>Genome sequence of Rhodoferax antarcticus ANT.BR, a psychrophilic purple nonsulfur bacterium from an Antarctic microbial mat.</title>
        <authorList>
            <person name="Baker J."/>
            <person name="Riester C."/>
            <person name="Skinner B."/>
            <person name="Newell A."/>
            <person name="Swingley W."/>
            <person name="Madigan M."/>
            <person name="Jung D."/>
            <person name="Asao M."/>
            <person name="Chen M."/>
            <person name="Loughlin P."/>
            <person name="Pan H."/>
            <person name="Lin S."/>
            <person name="Li N."/>
            <person name="Shaw J."/>
            <person name="Prado M."/>
            <person name="Sherman C."/>
            <person name="Li X."/>
            <person name="Tang J."/>
            <person name="Blankenship R."/>
            <person name="Zhao T."/>
            <person name="Touchman J."/>
            <person name="Sattley M."/>
        </authorList>
    </citation>
    <scope>NUCLEOTIDE SEQUENCE [LARGE SCALE GENOMIC DNA]</scope>
    <source>
        <strain evidence="2 3">ANT.BR</strain>
    </source>
</reference>
<comment type="caution">
    <text evidence="2">The sequence shown here is derived from an EMBL/GenBank/DDBJ whole genome shotgun (WGS) entry which is preliminary data.</text>
</comment>
<name>A0A1Q8YD83_9BURK</name>